<dbReference type="SUPFAM" id="SSF51735">
    <property type="entry name" value="NAD(P)-binding Rossmann-fold domains"/>
    <property type="match status" value="1"/>
</dbReference>
<dbReference type="EMBL" id="CP042912">
    <property type="protein sequence ID" value="QEG20430.1"/>
    <property type="molecule type" value="Genomic_DNA"/>
</dbReference>
<keyword evidence="2" id="KW-0472">Membrane</keyword>
<dbReference type="GO" id="GO:0008324">
    <property type="term" value="F:monoatomic cation transmembrane transporter activity"/>
    <property type="evidence" value="ECO:0007669"/>
    <property type="project" value="InterPro"/>
</dbReference>
<dbReference type="InterPro" id="IPR013099">
    <property type="entry name" value="K_chnl_dom"/>
</dbReference>
<reference evidence="5 6" key="1">
    <citation type="submission" date="2019-08" db="EMBL/GenBank/DDBJ databases">
        <title>Deep-cultivation of Planctomycetes and their phenomic and genomic characterization uncovers novel biology.</title>
        <authorList>
            <person name="Wiegand S."/>
            <person name="Jogler M."/>
            <person name="Boedeker C."/>
            <person name="Pinto D."/>
            <person name="Vollmers J."/>
            <person name="Rivas-Marin E."/>
            <person name="Kohn T."/>
            <person name="Peeters S.H."/>
            <person name="Heuer A."/>
            <person name="Rast P."/>
            <person name="Oberbeckmann S."/>
            <person name="Bunk B."/>
            <person name="Jeske O."/>
            <person name="Meyerdierks A."/>
            <person name="Storesund J.E."/>
            <person name="Kallscheuer N."/>
            <person name="Luecker S."/>
            <person name="Lage O.M."/>
            <person name="Pohl T."/>
            <person name="Merkel B.J."/>
            <person name="Hornburger P."/>
            <person name="Mueller R.-W."/>
            <person name="Bruemmer F."/>
            <person name="Labrenz M."/>
            <person name="Spormann A.M."/>
            <person name="Op den Camp H."/>
            <person name="Overmann J."/>
            <person name="Amann R."/>
            <person name="Jetten M.S.M."/>
            <person name="Mascher T."/>
            <person name="Medema M.H."/>
            <person name="Devos D.P."/>
            <person name="Kaster A.-K."/>
            <person name="Ovreas L."/>
            <person name="Rohde M."/>
            <person name="Galperin M.Y."/>
            <person name="Jogler C."/>
        </authorList>
    </citation>
    <scope>NUCLEOTIDE SEQUENCE [LARGE SCALE GENOMIC DNA]</scope>
    <source>
        <strain evidence="5 6">FC18</strain>
    </source>
</reference>
<feature type="domain" description="RCK N-terminal" evidence="3">
    <location>
        <begin position="108"/>
        <end position="225"/>
    </location>
</feature>
<feature type="domain" description="RCK C-terminal" evidence="4">
    <location>
        <begin position="247"/>
        <end position="333"/>
    </location>
</feature>
<dbReference type="RefSeq" id="WP_075082554.1">
    <property type="nucleotide sequence ID" value="NZ_CP042912.1"/>
</dbReference>
<gene>
    <name evidence="5" type="primary">ybaL</name>
    <name evidence="5" type="ORF">MFFC18_02780</name>
</gene>
<feature type="transmembrane region" description="Helical" evidence="2">
    <location>
        <begin position="62"/>
        <end position="87"/>
    </location>
</feature>
<dbReference type="Gene3D" id="3.40.50.720">
    <property type="entry name" value="NAD(P)-binding Rossmann-like Domain"/>
    <property type="match status" value="1"/>
</dbReference>
<organism evidence="5 6">
    <name type="scientific">Mariniblastus fucicola</name>
    <dbReference type="NCBI Taxonomy" id="980251"/>
    <lineage>
        <taxon>Bacteria</taxon>
        <taxon>Pseudomonadati</taxon>
        <taxon>Planctomycetota</taxon>
        <taxon>Planctomycetia</taxon>
        <taxon>Pirellulales</taxon>
        <taxon>Pirellulaceae</taxon>
        <taxon>Mariniblastus</taxon>
    </lineage>
</organism>
<dbReference type="PANTHER" id="PTHR43833">
    <property type="entry name" value="POTASSIUM CHANNEL PROTEIN 2-RELATED-RELATED"/>
    <property type="match status" value="1"/>
</dbReference>
<dbReference type="AlphaFoldDB" id="A0A5B9P679"/>
<dbReference type="KEGG" id="mff:MFFC18_02780"/>
<evidence type="ECO:0000259" key="3">
    <source>
        <dbReference type="PROSITE" id="PS51201"/>
    </source>
</evidence>
<dbReference type="SUPFAM" id="SSF81324">
    <property type="entry name" value="Voltage-gated potassium channels"/>
    <property type="match status" value="1"/>
</dbReference>
<dbReference type="Gene3D" id="3.30.70.1450">
    <property type="entry name" value="Regulator of K+ conductance, C-terminal domain"/>
    <property type="match status" value="1"/>
</dbReference>
<evidence type="ECO:0000313" key="6">
    <source>
        <dbReference type="Proteomes" id="UP000322214"/>
    </source>
</evidence>
<dbReference type="Pfam" id="PF07885">
    <property type="entry name" value="Ion_trans_2"/>
    <property type="match status" value="1"/>
</dbReference>
<sequence>MNSPLARIRSGAIALATVFVLSVIGFRTFGGYNWLESVWMVVITISTVGYGESTSATPAMQVTMILVILLGVSAAAYTCGGLIQLMLEGEVDRVLGRRKMTKEMSRLEDHVIVCGFGRLGHDLANQLKHRNLPFVVIDVLPERVDAANELGFTAIQGDATAEDILQEVHIERARALATALPSDAENVFITLTARNLHPNLQIIAKSERESSCRKLRQAGADKIVMPQRVGAQQMERMISRPTTADLVELFAEASHLEMELDEFRVGEHSQLVGCSLADSKIKSDFNLLVVGIKDDSGDFRFNPKPHETIRAADTLLLIGQVGDINRMKSGHRS</sequence>
<dbReference type="Proteomes" id="UP000322214">
    <property type="component" value="Chromosome"/>
</dbReference>
<dbReference type="InterPro" id="IPR036291">
    <property type="entry name" value="NAD(P)-bd_dom_sf"/>
</dbReference>
<dbReference type="GO" id="GO:0006813">
    <property type="term" value="P:potassium ion transport"/>
    <property type="evidence" value="ECO:0007669"/>
    <property type="project" value="InterPro"/>
</dbReference>
<dbReference type="InterPro" id="IPR050721">
    <property type="entry name" value="Trk_Ktr_HKT_K-transport"/>
</dbReference>
<keyword evidence="2" id="KW-0812">Transmembrane</keyword>
<feature type="transmembrane region" description="Helical" evidence="2">
    <location>
        <begin position="12"/>
        <end position="30"/>
    </location>
</feature>
<proteinExistence type="predicted"/>
<accession>A0A5B9P679</accession>
<dbReference type="PROSITE" id="PS51201">
    <property type="entry name" value="RCK_N"/>
    <property type="match status" value="1"/>
</dbReference>
<dbReference type="PROSITE" id="PS51202">
    <property type="entry name" value="RCK_C"/>
    <property type="match status" value="1"/>
</dbReference>
<keyword evidence="6" id="KW-1185">Reference proteome</keyword>
<dbReference type="InterPro" id="IPR006037">
    <property type="entry name" value="RCK_C"/>
</dbReference>
<name>A0A5B9P679_9BACT</name>
<evidence type="ECO:0000259" key="4">
    <source>
        <dbReference type="PROSITE" id="PS51202"/>
    </source>
</evidence>
<evidence type="ECO:0000256" key="2">
    <source>
        <dbReference type="SAM" id="Phobius"/>
    </source>
</evidence>
<dbReference type="Pfam" id="PF02254">
    <property type="entry name" value="TrkA_N"/>
    <property type="match status" value="1"/>
</dbReference>
<comment type="subcellular location">
    <subcellularLocation>
        <location evidence="1">Cell membrane</location>
        <topology evidence="1">Multi-pass membrane protein</topology>
    </subcellularLocation>
</comment>
<dbReference type="Gene3D" id="1.10.287.70">
    <property type="match status" value="1"/>
</dbReference>
<evidence type="ECO:0000256" key="1">
    <source>
        <dbReference type="ARBA" id="ARBA00004651"/>
    </source>
</evidence>
<dbReference type="SUPFAM" id="SSF116726">
    <property type="entry name" value="TrkA C-terminal domain-like"/>
    <property type="match status" value="1"/>
</dbReference>
<dbReference type="InterPro" id="IPR036721">
    <property type="entry name" value="RCK_C_sf"/>
</dbReference>
<dbReference type="PANTHER" id="PTHR43833:SF9">
    <property type="entry name" value="POTASSIUM CHANNEL PROTEIN YUGO-RELATED"/>
    <property type="match status" value="1"/>
</dbReference>
<protein>
    <submittedName>
        <fullName evidence="5">Inner membrane protein YbaL</fullName>
    </submittedName>
</protein>
<dbReference type="GO" id="GO:0005886">
    <property type="term" value="C:plasma membrane"/>
    <property type="evidence" value="ECO:0007669"/>
    <property type="project" value="UniProtKB-SubCell"/>
</dbReference>
<dbReference type="STRING" id="980251.GCA_001642875_04553"/>
<evidence type="ECO:0000313" key="5">
    <source>
        <dbReference type="EMBL" id="QEG20430.1"/>
    </source>
</evidence>
<dbReference type="OrthoDB" id="9785285at2"/>
<dbReference type="Pfam" id="PF02080">
    <property type="entry name" value="TrkA_C"/>
    <property type="match status" value="1"/>
</dbReference>
<dbReference type="InterPro" id="IPR003148">
    <property type="entry name" value="RCK_N"/>
</dbReference>
<keyword evidence="2" id="KW-1133">Transmembrane helix</keyword>